<proteinExistence type="predicted"/>
<dbReference type="Proteomes" id="UP001597361">
    <property type="component" value="Unassembled WGS sequence"/>
</dbReference>
<dbReference type="InterPro" id="IPR058238">
    <property type="entry name" value="Lant_leader_dom"/>
</dbReference>
<accession>A0ABW4VHV5</accession>
<protein>
    <submittedName>
        <fullName evidence="1">Class I lanthipeptide</fullName>
    </submittedName>
</protein>
<reference evidence="2" key="1">
    <citation type="journal article" date="2019" name="Int. J. Syst. Evol. Microbiol.">
        <title>The Global Catalogue of Microorganisms (GCM) 10K type strain sequencing project: providing services to taxonomists for standard genome sequencing and annotation.</title>
        <authorList>
            <consortium name="The Broad Institute Genomics Platform"/>
            <consortium name="The Broad Institute Genome Sequencing Center for Infectious Disease"/>
            <person name="Wu L."/>
            <person name="Ma J."/>
        </authorList>
    </citation>
    <scope>NUCLEOTIDE SEQUENCE [LARGE SCALE GENOMIC DNA]</scope>
    <source>
        <strain evidence="2">CGMCC 1.15180</strain>
    </source>
</reference>
<dbReference type="RefSeq" id="WP_376882640.1">
    <property type="nucleotide sequence ID" value="NZ_JBHUHR010000001.1"/>
</dbReference>
<sequence length="64" mass="7101">MKKRKLNLLDLDKVTIARLDEKQLEALAGGAGDPDEQDEATRCFLSKETKACNDCCNTEVVDMV</sequence>
<dbReference type="NCBIfam" id="NF038153">
    <property type="entry name" value="lant_leader_L1a"/>
    <property type="match status" value="1"/>
</dbReference>
<organism evidence="1 2">
    <name type="scientific">Belliella marina</name>
    <dbReference type="NCBI Taxonomy" id="1644146"/>
    <lineage>
        <taxon>Bacteria</taxon>
        <taxon>Pseudomonadati</taxon>
        <taxon>Bacteroidota</taxon>
        <taxon>Cytophagia</taxon>
        <taxon>Cytophagales</taxon>
        <taxon>Cyclobacteriaceae</taxon>
        <taxon>Belliella</taxon>
    </lineage>
</organism>
<gene>
    <name evidence="1" type="ORF">ACFSKL_01205</name>
</gene>
<evidence type="ECO:0000313" key="1">
    <source>
        <dbReference type="EMBL" id="MFD2033383.1"/>
    </source>
</evidence>
<evidence type="ECO:0000313" key="2">
    <source>
        <dbReference type="Proteomes" id="UP001597361"/>
    </source>
</evidence>
<name>A0ABW4VHV5_9BACT</name>
<dbReference type="EMBL" id="JBHUHR010000001">
    <property type="protein sequence ID" value="MFD2033383.1"/>
    <property type="molecule type" value="Genomic_DNA"/>
</dbReference>
<comment type="caution">
    <text evidence="1">The sequence shown here is derived from an EMBL/GenBank/DDBJ whole genome shotgun (WGS) entry which is preliminary data.</text>
</comment>
<keyword evidence="2" id="KW-1185">Reference proteome</keyword>